<name>A0ABP9QR59_9RHOO</name>
<protein>
    <submittedName>
        <fullName evidence="2">Uncharacterized protein</fullName>
    </submittedName>
</protein>
<proteinExistence type="predicted"/>
<organism evidence="2 3">
    <name type="scientific">Viridibacterium curvum</name>
    <dbReference type="NCBI Taxonomy" id="1101404"/>
    <lineage>
        <taxon>Bacteria</taxon>
        <taxon>Pseudomonadati</taxon>
        <taxon>Pseudomonadota</taxon>
        <taxon>Betaproteobacteria</taxon>
        <taxon>Rhodocyclales</taxon>
        <taxon>Rhodocyclaceae</taxon>
        <taxon>Viridibacterium</taxon>
    </lineage>
</organism>
<gene>
    <name evidence="2" type="ORF">GCM10025770_22410</name>
</gene>
<keyword evidence="1" id="KW-1133">Transmembrane helix</keyword>
<evidence type="ECO:0000256" key="1">
    <source>
        <dbReference type="SAM" id="Phobius"/>
    </source>
</evidence>
<dbReference type="RefSeq" id="WP_345533040.1">
    <property type="nucleotide sequence ID" value="NZ_BAABLD010000008.1"/>
</dbReference>
<dbReference type="EMBL" id="BAABLD010000008">
    <property type="protein sequence ID" value="GAA5165992.1"/>
    <property type="molecule type" value="Genomic_DNA"/>
</dbReference>
<evidence type="ECO:0000313" key="3">
    <source>
        <dbReference type="Proteomes" id="UP001500547"/>
    </source>
</evidence>
<evidence type="ECO:0000313" key="2">
    <source>
        <dbReference type="EMBL" id="GAA5165992.1"/>
    </source>
</evidence>
<keyword evidence="1" id="KW-0472">Membrane</keyword>
<keyword evidence="3" id="KW-1185">Reference proteome</keyword>
<feature type="transmembrane region" description="Helical" evidence="1">
    <location>
        <begin position="41"/>
        <end position="61"/>
    </location>
</feature>
<keyword evidence="1" id="KW-0812">Transmembrane</keyword>
<reference evidence="3" key="1">
    <citation type="journal article" date="2019" name="Int. J. Syst. Evol. Microbiol.">
        <title>The Global Catalogue of Microorganisms (GCM) 10K type strain sequencing project: providing services to taxonomists for standard genome sequencing and annotation.</title>
        <authorList>
            <consortium name="The Broad Institute Genomics Platform"/>
            <consortium name="The Broad Institute Genome Sequencing Center for Infectious Disease"/>
            <person name="Wu L."/>
            <person name="Ma J."/>
        </authorList>
    </citation>
    <scope>NUCLEOTIDE SEQUENCE [LARGE SCALE GENOMIC DNA]</scope>
    <source>
        <strain evidence="3">JCM 18715</strain>
    </source>
</reference>
<accession>A0ABP9QR59</accession>
<comment type="caution">
    <text evidence="2">The sequence shown here is derived from an EMBL/GenBank/DDBJ whole genome shotgun (WGS) entry which is preliminary data.</text>
</comment>
<sequence>MKLRPSLWQAIGAALLFLALSGIFGFGGCMMLADSFRNDITLTLGFLWFGIICVAAMWLVLRIFGSRHSKQTDPSDA</sequence>
<dbReference type="Proteomes" id="UP001500547">
    <property type="component" value="Unassembled WGS sequence"/>
</dbReference>
<dbReference type="PROSITE" id="PS51257">
    <property type="entry name" value="PROKAR_LIPOPROTEIN"/>
    <property type="match status" value="1"/>
</dbReference>